<dbReference type="EMBL" id="JAGGLL010000040">
    <property type="protein sequence ID" value="MBP2023882.1"/>
    <property type="molecule type" value="Genomic_DNA"/>
</dbReference>
<evidence type="ECO:0000256" key="3">
    <source>
        <dbReference type="ARBA" id="ARBA00007931"/>
    </source>
</evidence>
<organism evidence="9 10">
    <name type="scientific">Clostridium punense</name>
    <dbReference type="NCBI Taxonomy" id="1054297"/>
    <lineage>
        <taxon>Bacteria</taxon>
        <taxon>Bacillati</taxon>
        <taxon>Bacillota</taxon>
        <taxon>Clostridia</taxon>
        <taxon>Eubacteriales</taxon>
        <taxon>Clostridiaceae</taxon>
        <taxon>Clostridium</taxon>
    </lineage>
</organism>
<dbReference type="InterPro" id="IPR008915">
    <property type="entry name" value="Peptidase_M50"/>
</dbReference>
<sequence>MEYVNNILGFFVMLPIILLIHEFGHVFFVKLFGGKVTNITLGFGKKIISIGILDIRLLYFVSGHFYYENLEKDSKGSRILILLGGLIFNAISMAIVFIPALILYPEYDIYNIPMLATAFQTFLEFSFMFVIFNLLPIRLNNMNTDGLQLYQLIRYGKSSLYGE</sequence>
<dbReference type="GO" id="GO:0006508">
    <property type="term" value="P:proteolysis"/>
    <property type="evidence" value="ECO:0007669"/>
    <property type="project" value="UniProtKB-KW"/>
</dbReference>
<protein>
    <submittedName>
        <fullName evidence="9">Membrane-associated protease RseP (Regulator of RpoE activity)</fullName>
    </submittedName>
</protein>
<feature type="transmembrane region" description="Helical" evidence="7">
    <location>
        <begin position="79"/>
        <end position="104"/>
    </location>
</feature>
<evidence type="ECO:0000313" key="10">
    <source>
        <dbReference type="Proteomes" id="UP001519308"/>
    </source>
</evidence>
<evidence type="ECO:0000259" key="8">
    <source>
        <dbReference type="Pfam" id="PF02163"/>
    </source>
</evidence>
<evidence type="ECO:0000256" key="7">
    <source>
        <dbReference type="SAM" id="Phobius"/>
    </source>
</evidence>
<comment type="cofactor">
    <cofactor evidence="1">
        <name>Zn(2+)</name>
        <dbReference type="ChEBI" id="CHEBI:29105"/>
    </cofactor>
</comment>
<evidence type="ECO:0000256" key="4">
    <source>
        <dbReference type="ARBA" id="ARBA00022692"/>
    </source>
</evidence>
<comment type="caution">
    <text evidence="9">The sequence shown here is derived from an EMBL/GenBank/DDBJ whole genome shotgun (WGS) entry which is preliminary data.</text>
</comment>
<dbReference type="Proteomes" id="UP001519308">
    <property type="component" value="Unassembled WGS sequence"/>
</dbReference>
<comment type="subcellular location">
    <subcellularLocation>
        <location evidence="2">Membrane</location>
        <topology evidence="2">Multi-pass membrane protein</topology>
    </subcellularLocation>
</comment>
<feature type="transmembrane region" description="Helical" evidence="7">
    <location>
        <begin position="47"/>
        <end position="67"/>
    </location>
</feature>
<reference evidence="9 10" key="1">
    <citation type="submission" date="2021-03" db="EMBL/GenBank/DDBJ databases">
        <title>Genomic Encyclopedia of Type Strains, Phase IV (KMG-IV): sequencing the most valuable type-strain genomes for metagenomic binning, comparative biology and taxonomic classification.</title>
        <authorList>
            <person name="Goeker M."/>
        </authorList>
    </citation>
    <scope>NUCLEOTIDE SEQUENCE [LARGE SCALE GENOMIC DNA]</scope>
    <source>
        <strain evidence="9 10">DSM 28650</strain>
    </source>
</reference>
<feature type="domain" description="Peptidase M50" evidence="8">
    <location>
        <begin position="10"/>
        <end position="103"/>
    </location>
</feature>
<keyword evidence="9" id="KW-0378">Hydrolase</keyword>
<comment type="similarity">
    <text evidence="3">Belongs to the peptidase M50B family.</text>
</comment>
<keyword evidence="5 7" id="KW-1133">Transmembrane helix</keyword>
<keyword evidence="9" id="KW-0645">Protease</keyword>
<evidence type="ECO:0000256" key="2">
    <source>
        <dbReference type="ARBA" id="ARBA00004141"/>
    </source>
</evidence>
<proteinExistence type="inferred from homology"/>
<evidence type="ECO:0000256" key="6">
    <source>
        <dbReference type="ARBA" id="ARBA00023136"/>
    </source>
</evidence>
<dbReference type="Pfam" id="PF02163">
    <property type="entry name" value="Peptidase_M50"/>
    <property type="match status" value="1"/>
</dbReference>
<evidence type="ECO:0000256" key="1">
    <source>
        <dbReference type="ARBA" id="ARBA00001947"/>
    </source>
</evidence>
<evidence type="ECO:0000313" key="9">
    <source>
        <dbReference type="EMBL" id="MBP2023882.1"/>
    </source>
</evidence>
<keyword evidence="6 7" id="KW-0472">Membrane</keyword>
<accession>A0ABS4K7W3</accession>
<name>A0ABS4K7W3_9CLOT</name>
<dbReference type="CDD" id="cd05709">
    <property type="entry name" value="S2P-M50"/>
    <property type="match status" value="1"/>
</dbReference>
<evidence type="ECO:0000256" key="5">
    <source>
        <dbReference type="ARBA" id="ARBA00022989"/>
    </source>
</evidence>
<feature type="transmembrane region" description="Helical" evidence="7">
    <location>
        <begin position="110"/>
        <end position="135"/>
    </location>
</feature>
<keyword evidence="4 7" id="KW-0812">Transmembrane</keyword>
<dbReference type="GO" id="GO:0008233">
    <property type="term" value="F:peptidase activity"/>
    <property type="evidence" value="ECO:0007669"/>
    <property type="project" value="UniProtKB-KW"/>
</dbReference>
<keyword evidence="10" id="KW-1185">Reference proteome</keyword>
<feature type="transmembrane region" description="Helical" evidence="7">
    <location>
        <begin position="7"/>
        <end position="27"/>
    </location>
</feature>
<dbReference type="RefSeq" id="WP_021284759.1">
    <property type="nucleotide sequence ID" value="NZ_JAGGLL010000040.1"/>
</dbReference>
<gene>
    <name evidence="9" type="ORF">J2Z44_003724</name>
</gene>